<keyword evidence="5 9" id="KW-0067">ATP-binding</keyword>
<dbReference type="NCBIfam" id="NF003069">
    <property type="entry name" value="PRK03992.1"/>
    <property type="match status" value="1"/>
</dbReference>
<feature type="binding site" evidence="9">
    <location>
        <position position="324"/>
    </location>
    <ligand>
        <name>ATP</name>
        <dbReference type="ChEBI" id="CHEBI:30616"/>
    </ligand>
</feature>
<dbReference type="GO" id="GO:0005737">
    <property type="term" value="C:cytoplasm"/>
    <property type="evidence" value="ECO:0007669"/>
    <property type="project" value="UniProtKB-SubCell"/>
</dbReference>
<comment type="similarity">
    <text evidence="2 9 10">Belongs to the AAA ATPase family.</text>
</comment>
<keyword evidence="7 9" id="KW-0175">Coiled coil</keyword>
<dbReference type="GO" id="GO:0022623">
    <property type="term" value="C:proteasome-activating nucleotidase complex"/>
    <property type="evidence" value="ECO:0007669"/>
    <property type="project" value="UniProtKB-UniRule"/>
</dbReference>
<proteinExistence type="inferred from homology"/>
<accession>A0A075GRL6</accession>
<evidence type="ECO:0000256" key="2">
    <source>
        <dbReference type="ARBA" id="ARBA00006914"/>
    </source>
</evidence>
<feature type="coiled-coil region" evidence="9">
    <location>
        <begin position="27"/>
        <end position="54"/>
    </location>
</feature>
<keyword evidence="8 9" id="KW-0143">Chaperone</keyword>
<dbReference type="InterPro" id="IPR050221">
    <property type="entry name" value="26S_Proteasome_ATPase"/>
</dbReference>
<dbReference type="FunFam" id="3.40.50.300:FF:000033">
    <property type="entry name" value="26S protease regulatory subunit 6B"/>
    <property type="match status" value="1"/>
</dbReference>
<evidence type="ECO:0000256" key="6">
    <source>
        <dbReference type="ARBA" id="ARBA00022942"/>
    </source>
</evidence>
<comment type="function">
    <text evidence="9">ATPase which is responsible for recognizing, binding, unfolding and translocation of substrate proteins into the archaeal 20S proteasome core particle. Is essential for opening the gate of the 20S proteasome via an interaction with its C-terminus, thereby allowing substrate entry and access to the site of proteolysis. Thus, the C-termini of the proteasomal ATPase function like a 'key in a lock' to induce gate opening and therefore regulate proteolysis. Unfolding activity requires energy from ATP hydrolysis, whereas ATP binding alone promotes ATPase-20S proteasome association which triggers gate opening, and supports translocation of unfolded substrates.</text>
</comment>
<dbReference type="Pfam" id="PF16450">
    <property type="entry name" value="Prot_ATP_ID_OB_C"/>
    <property type="match status" value="1"/>
</dbReference>
<comment type="domain">
    <text evidence="9">Consists of three main regions, an N-terminal coiled-coil domain that may assist in substrate recognition, an interdomain involved in PAN hexamerization, and a C-terminal ATPase domain of the AAA type.</text>
</comment>
<dbReference type="InterPro" id="IPR012340">
    <property type="entry name" value="NA-bd_OB-fold"/>
</dbReference>
<dbReference type="InterPro" id="IPR003960">
    <property type="entry name" value="ATPase_AAA_CS"/>
</dbReference>
<evidence type="ECO:0000256" key="8">
    <source>
        <dbReference type="ARBA" id="ARBA00023186"/>
    </source>
</evidence>
<gene>
    <name evidence="12" type="primary">psmR</name>
    <name evidence="9" type="synonym">pan</name>
</gene>
<dbReference type="Gene3D" id="2.40.50.140">
    <property type="entry name" value="Nucleic acid-binding proteins"/>
    <property type="match status" value="1"/>
</dbReference>
<name>A0A075GRL6_9EURY</name>
<dbReference type="AlphaFoldDB" id="A0A075GRL6"/>
<dbReference type="GO" id="GO:0005524">
    <property type="term" value="F:ATP binding"/>
    <property type="evidence" value="ECO:0007669"/>
    <property type="project" value="UniProtKB-UniRule"/>
</dbReference>
<feature type="domain" description="AAA+ ATPase" evidence="11">
    <location>
        <begin position="174"/>
        <end position="313"/>
    </location>
</feature>
<comment type="subcellular location">
    <subcellularLocation>
        <location evidence="1 9">Cytoplasm</location>
    </subcellularLocation>
</comment>
<dbReference type="InterPro" id="IPR041569">
    <property type="entry name" value="AAA_lid_3"/>
</dbReference>
<feature type="binding site" evidence="9">
    <location>
        <begin position="185"/>
        <end position="190"/>
    </location>
    <ligand>
        <name>ATP</name>
        <dbReference type="ChEBI" id="CHEBI:30616"/>
    </ligand>
</feature>
<evidence type="ECO:0000256" key="4">
    <source>
        <dbReference type="ARBA" id="ARBA00022741"/>
    </source>
</evidence>
<dbReference type="Pfam" id="PF00004">
    <property type="entry name" value="AAA"/>
    <property type="match status" value="1"/>
</dbReference>
<organism evidence="12">
    <name type="scientific">uncultured marine group II/III euryarchaeote KM3_177_A07</name>
    <dbReference type="NCBI Taxonomy" id="1457938"/>
    <lineage>
        <taxon>Archaea</taxon>
        <taxon>Methanobacteriati</taxon>
        <taxon>Methanobacteriota</taxon>
        <taxon>environmental samples</taxon>
    </lineage>
</organism>
<evidence type="ECO:0000256" key="5">
    <source>
        <dbReference type="ARBA" id="ARBA00022840"/>
    </source>
</evidence>
<keyword evidence="3 9" id="KW-0963">Cytoplasm</keyword>
<keyword evidence="4 9" id="KW-0547">Nucleotide-binding</keyword>
<reference evidence="12" key="1">
    <citation type="journal article" date="2014" name="Genome Biol. Evol.">
        <title>Pangenome evidence for extensive interdomain horizontal transfer affecting lineage core and shell genes in uncultured planktonic thaumarchaeota and euryarchaeota.</title>
        <authorList>
            <person name="Deschamps P."/>
            <person name="Zivanovic Y."/>
            <person name="Moreira D."/>
            <person name="Rodriguez-Valera F."/>
            <person name="Lopez-Garcia P."/>
        </authorList>
    </citation>
    <scope>NUCLEOTIDE SEQUENCE</scope>
</reference>
<dbReference type="NCBIfam" id="TIGR01242">
    <property type="entry name" value="proteasome-activating nucleotidase"/>
    <property type="match status" value="1"/>
</dbReference>
<dbReference type="InterPro" id="IPR032501">
    <property type="entry name" value="Prot_ATP_ID_OB_2nd"/>
</dbReference>
<dbReference type="SUPFAM" id="SSF52540">
    <property type="entry name" value="P-loop containing nucleoside triphosphate hydrolases"/>
    <property type="match status" value="1"/>
</dbReference>
<evidence type="ECO:0000256" key="1">
    <source>
        <dbReference type="ARBA" id="ARBA00004496"/>
    </source>
</evidence>
<dbReference type="InterPro" id="IPR003593">
    <property type="entry name" value="AAA+_ATPase"/>
</dbReference>
<dbReference type="Gene3D" id="3.40.50.300">
    <property type="entry name" value="P-loop containing nucleotide triphosphate hydrolases"/>
    <property type="match status" value="1"/>
</dbReference>
<protein>
    <recommendedName>
        <fullName evidence="9">Proteasome-activating nucleotidase</fullName>
        <shortName evidence="9">PAN</shortName>
    </recommendedName>
    <alternativeName>
        <fullName evidence="9">Proteasomal ATPase</fullName>
    </alternativeName>
    <alternativeName>
        <fullName evidence="9">Proteasome regulatory ATPase</fullName>
    </alternativeName>
    <alternativeName>
        <fullName evidence="9">Proteasome regulatory particle</fullName>
    </alternativeName>
</protein>
<dbReference type="PANTHER" id="PTHR23073">
    <property type="entry name" value="26S PROTEASOME REGULATORY SUBUNIT"/>
    <property type="match status" value="1"/>
</dbReference>
<dbReference type="EMBL" id="KF900721">
    <property type="protein sequence ID" value="AIF04852.1"/>
    <property type="molecule type" value="Genomic_DNA"/>
</dbReference>
<dbReference type="PROSITE" id="PS00674">
    <property type="entry name" value="AAA"/>
    <property type="match status" value="1"/>
</dbReference>
<dbReference type="SMART" id="SM00382">
    <property type="entry name" value="AAA"/>
    <property type="match status" value="1"/>
</dbReference>
<keyword evidence="6 9" id="KW-0647">Proteasome</keyword>
<dbReference type="InterPro" id="IPR027417">
    <property type="entry name" value="P-loop_NTPase"/>
</dbReference>
<dbReference type="Pfam" id="PF17862">
    <property type="entry name" value="AAA_lid_3"/>
    <property type="match status" value="1"/>
</dbReference>
<evidence type="ECO:0000313" key="12">
    <source>
        <dbReference type="EMBL" id="AIF04852.1"/>
    </source>
</evidence>
<evidence type="ECO:0000256" key="9">
    <source>
        <dbReference type="HAMAP-Rule" id="MF_00553"/>
    </source>
</evidence>
<sequence>MAPPDEDAVASPTVDTQDWHRWLMEETERFESEKRQYESELSRLKRENAHLKGELARLRAPPQVIGTVRDLLEDGRVSIKSSSGPDFVVHLSENIDRGTLLAGDRVALHRQTLAVLELLPAVRDQLVMGAEVLEKPTETYKDIGGLKKELEELRSTVELPLTKPELFLKIGVEPPKGILLIGPPGTGKTLLAKAVANATNASFIRLIGSELVQKYIGEGARLVRELFQLAHEKAPSIIFIDELDAVGAKRMDVGTTGDREVQRTLMQLLGELDGFTPRGDIAIMAASNRPDILDEALLRPGRFDRIIRIPQPDAEARLKILKIHSRSMSLTRGLSLKKLVKETEGMSGADLRALCVEAGMAAIQSDRTKVRASDFRQALQKLRSRLTEAELDEPEQPLYY</sequence>
<evidence type="ECO:0000259" key="11">
    <source>
        <dbReference type="SMART" id="SM00382"/>
    </source>
</evidence>
<dbReference type="InterPro" id="IPR003959">
    <property type="entry name" value="ATPase_AAA_core"/>
</dbReference>
<evidence type="ECO:0000256" key="7">
    <source>
        <dbReference type="ARBA" id="ARBA00023054"/>
    </source>
</evidence>
<comment type="subunit">
    <text evidence="9">Homohexamer. The hexameric complex has a two-ring architecture resembling a top hat that caps the 20S proteasome core at one or both ends. Upon ATP-binding, the C-terminus of PAN interacts with the alpha-rings of the proteasome core by binding to the intersubunit pockets.</text>
</comment>
<dbReference type="InterPro" id="IPR023501">
    <property type="entry name" value="Nucleotidase_PAN"/>
</dbReference>
<evidence type="ECO:0000256" key="3">
    <source>
        <dbReference type="ARBA" id="ARBA00022490"/>
    </source>
</evidence>
<evidence type="ECO:0000256" key="10">
    <source>
        <dbReference type="RuleBase" id="RU003651"/>
    </source>
</evidence>
<dbReference type="GO" id="GO:0016887">
    <property type="term" value="F:ATP hydrolysis activity"/>
    <property type="evidence" value="ECO:0007669"/>
    <property type="project" value="UniProtKB-UniRule"/>
</dbReference>
<dbReference type="HAMAP" id="MF_00553">
    <property type="entry name" value="PAN"/>
    <property type="match status" value="1"/>
</dbReference>
<dbReference type="GO" id="GO:0010498">
    <property type="term" value="P:proteasomal protein catabolic process"/>
    <property type="evidence" value="ECO:0007669"/>
    <property type="project" value="UniProtKB-UniRule"/>
</dbReference>
<dbReference type="GO" id="GO:0043335">
    <property type="term" value="P:protein unfolding"/>
    <property type="evidence" value="ECO:0007669"/>
    <property type="project" value="UniProtKB-UniRule"/>
</dbReference>
<dbReference type="Gene3D" id="1.10.8.60">
    <property type="match status" value="1"/>
</dbReference>